<dbReference type="InterPro" id="IPR019819">
    <property type="entry name" value="Carboxylesterase_B_CS"/>
</dbReference>
<dbReference type="OrthoDB" id="408631at2759"/>
<comment type="caution">
    <text evidence="5">The sequence shown here is derived from an EMBL/GenBank/DDBJ whole genome shotgun (WGS) entry which is preliminary data.</text>
</comment>
<keyword evidence="6" id="KW-1185">Reference proteome</keyword>
<feature type="domain" description="Carboxylesterase type B" evidence="4">
    <location>
        <begin position="35"/>
        <end position="510"/>
    </location>
</feature>
<evidence type="ECO:0000256" key="3">
    <source>
        <dbReference type="RuleBase" id="RU361235"/>
    </source>
</evidence>
<dbReference type="InterPro" id="IPR002018">
    <property type="entry name" value="CarbesteraseB"/>
</dbReference>
<dbReference type="AlphaFoldDB" id="A0A1Y2FVL6"/>
<evidence type="ECO:0000259" key="4">
    <source>
        <dbReference type="Pfam" id="PF00135"/>
    </source>
</evidence>
<dbReference type="InParanoid" id="A0A1Y2FVL6"/>
<dbReference type="STRING" id="106004.A0A1Y2FVL6"/>
<evidence type="ECO:0000256" key="2">
    <source>
        <dbReference type="ARBA" id="ARBA00022801"/>
    </source>
</evidence>
<name>A0A1Y2FVL6_9BASI</name>
<sequence>MLYPSSWITKTLLLAGIAVSSCDALAIRAVGDKIAVTTSKGSVSGYAGSVANRYVVPYAEAPIGARRFQDPVALSAFKAYDGSGLPPACPQWSIDNISEDCLFLSIYTPTGATSSSKLPVMFWIHGGSFYAGATTNYGLDGSELANAQNMIVVTVQYRLGLLGFMKNDGLRLSGNYGLKDVIMALNYVKTEIKAFGGDPSRVTLAGQSSGAELIKTLLVTPSATSLFARAILQSAPLDSHDQTIAVGNSVGVLAASYLDCTTLACLKSASVDSLLNSQAGVVYSAQANQIAGIRVPESPIRPVVDGKLVTREFRSVVASGQALEGPTKPLIFTTMKDENALAISGLFAAPIPASDFNGDVALFFSERADTIINSGLYDPSLYSGDDATRLALTDVGTDFSWTCANQQTAINVTAAGQTVYQGQWNLGVSYTNRTNSFTAFKAAHQDDIYAVFNPTSIGLTRGQSALVKEVQARWGAFVKTGSPNSASYPTWSPLASGSNLNLLVLGNDTVHGTSATSATQRTAECAIGSGIYTLV</sequence>
<comment type="similarity">
    <text evidence="1 3">Belongs to the type-B carboxylesterase/lipase family.</text>
</comment>
<reference evidence="5 6" key="1">
    <citation type="submission" date="2016-07" db="EMBL/GenBank/DDBJ databases">
        <title>Pervasive Adenine N6-methylation of Active Genes in Fungi.</title>
        <authorList>
            <consortium name="DOE Joint Genome Institute"/>
            <person name="Mondo S.J."/>
            <person name="Dannebaum R.O."/>
            <person name="Kuo R.C."/>
            <person name="Labutti K."/>
            <person name="Haridas S."/>
            <person name="Kuo A."/>
            <person name="Salamov A."/>
            <person name="Ahrendt S.R."/>
            <person name="Lipzen A."/>
            <person name="Sullivan W."/>
            <person name="Andreopoulos W.B."/>
            <person name="Clum A."/>
            <person name="Lindquist E."/>
            <person name="Daum C."/>
            <person name="Ramamoorthy G.K."/>
            <person name="Gryganskyi A."/>
            <person name="Culley D."/>
            <person name="Magnuson J.K."/>
            <person name="James T.Y."/>
            <person name="O'Malley M.A."/>
            <person name="Stajich J.E."/>
            <person name="Spatafora J.W."/>
            <person name="Visel A."/>
            <person name="Grigoriev I.V."/>
        </authorList>
    </citation>
    <scope>NUCLEOTIDE SEQUENCE [LARGE SCALE GENOMIC DNA]</scope>
    <source>
        <strain evidence="5 6">62-1032</strain>
    </source>
</reference>
<proteinExistence type="inferred from homology"/>
<feature type="chain" id="PRO_5011829501" description="Carboxylic ester hydrolase" evidence="3">
    <location>
        <begin position="25"/>
        <end position="535"/>
    </location>
</feature>
<keyword evidence="2 3" id="KW-0378">Hydrolase</keyword>
<dbReference type="EC" id="3.1.1.-" evidence="3"/>
<dbReference type="SUPFAM" id="SSF53474">
    <property type="entry name" value="alpha/beta-Hydrolases"/>
    <property type="match status" value="1"/>
</dbReference>
<dbReference type="PROSITE" id="PS00941">
    <property type="entry name" value="CARBOXYLESTERASE_B_2"/>
    <property type="match status" value="1"/>
</dbReference>
<keyword evidence="3" id="KW-0732">Signal</keyword>
<evidence type="ECO:0000313" key="6">
    <source>
        <dbReference type="Proteomes" id="UP000193467"/>
    </source>
</evidence>
<dbReference type="PANTHER" id="PTHR45570:SF1">
    <property type="entry name" value="CARBOXYLIC ESTER HYDROLASE"/>
    <property type="match status" value="1"/>
</dbReference>
<organism evidence="5 6">
    <name type="scientific">Leucosporidium creatinivorum</name>
    <dbReference type="NCBI Taxonomy" id="106004"/>
    <lineage>
        <taxon>Eukaryota</taxon>
        <taxon>Fungi</taxon>
        <taxon>Dikarya</taxon>
        <taxon>Basidiomycota</taxon>
        <taxon>Pucciniomycotina</taxon>
        <taxon>Microbotryomycetes</taxon>
        <taxon>Leucosporidiales</taxon>
        <taxon>Leucosporidium</taxon>
    </lineage>
</organism>
<dbReference type="Gene3D" id="3.40.50.1820">
    <property type="entry name" value="alpha/beta hydrolase"/>
    <property type="match status" value="1"/>
</dbReference>
<dbReference type="GO" id="GO:0016787">
    <property type="term" value="F:hydrolase activity"/>
    <property type="evidence" value="ECO:0007669"/>
    <property type="project" value="UniProtKB-KW"/>
</dbReference>
<accession>A0A1Y2FVL6</accession>
<evidence type="ECO:0000256" key="1">
    <source>
        <dbReference type="ARBA" id="ARBA00005964"/>
    </source>
</evidence>
<protein>
    <recommendedName>
        <fullName evidence="3">Carboxylic ester hydrolase</fullName>
        <ecNumber evidence="3">3.1.1.-</ecNumber>
    </recommendedName>
</protein>
<dbReference type="Pfam" id="PF00135">
    <property type="entry name" value="COesterase"/>
    <property type="match status" value="1"/>
</dbReference>
<feature type="signal peptide" evidence="3">
    <location>
        <begin position="1"/>
        <end position="24"/>
    </location>
</feature>
<dbReference type="PROSITE" id="PS00122">
    <property type="entry name" value="CARBOXYLESTERASE_B_1"/>
    <property type="match status" value="1"/>
</dbReference>
<dbReference type="Proteomes" id="UP000193467">
    <property type="component" value="Unassembled WGS sequence"/>
</dbReference>
<dbReference type="PANTHER" id="PTHR45570">
    <property type="entry name" value="CARBOXYLIC ESTER HYDROLASE"/>
    <property type="match status" value="1"/>
</dbReference>
<dbReference type="InterPro" id="IPR029058">
    <property type="entry name" value="AB_hydrolase_fold"/>
</dbReference>
<dbReference type="InterPro" id="IPR019826">
    <property type="entry name" value="Carboxylesterase_B_AS"/>
</dbReference>
<dbReference type="EMBL" id="MCGR01000012">
    <property type="protein sequence ID" value="ORY88073.1"/>
    <property type="molecule type" value="Genomic_DNA"/>
</dbReference>
<gene>
    <name evidence="5" type="ORF">BCR35DRAFT_320909</name>
</gene>
<evidence type="ECO:0000313" key="5">
    <source>
        <dbReference type="EMBL" id="ORY88073.1"/>
    </source>
</evidence>